<dbReference type="InterPro" id="IPR008920">
    <property type="entry name" value="TF_FadR/GntR_C"/>
</dbReference>
<evidence type="ECO:0000313" key="6">
    <source>
        <dbReference type="Proteomes" id="UP001597402"/>
    </source>
</evidence>
<keyword evidence="1" id="KW-0805">Transcription regulation</keyword>
<dbReference type="Pfam" id="PF07729">
    <property type="entry name" value="FCD"/>
    <property type="match status" value="1"/>
</dbReference>
<keyword evidence="6" id="KW-1185">Reference proteome</keyword>
<dbReference type="PANTHER" id="PTHR43537">
    <property type="entry name" value="TRANSCRIPTIONAL REGULATOR, GNTR FAMILY"/>
    <property type="match status" value="1"/>
</dbReference>
<evidence type="ECO:0000256" key="3">
    <source>
        <dbReference type="ARBA" id="ARBA00023163"/>
    </source>
</evidence>
<dbReference type="SUPFAM" id="SSF48008">
    <property type="entry name" value="GntR ligand-binding domain-like"/>
    <property type="match status" value="1"/>
</dbReference>
<dbReference type="Gene3D" id="1.10.10.10">
    <property type="entry name" value="Winged helix-like DNA-binding domain superfamily/Winged helix DNA-binding domain"/>
    <property type="match status" value="1"/>
</dbReference>
<dbReference type="CDD" id="cd07377">
    <property type="entry name" value="WHTH_GntR"/>
    <property type="match status" value="1"/>
</dbReference>
<dbReference type="RefSeq" id="WP_376872986.1">
    <property type="nucleotide sequence ID" value="NZ_JBHUHP010000004.1"/>
</dbReference>
<name>A0ABW4X714_9ACTN</name>
<dbReference type="SUPFAM" id="SSF46785">
    <property type="entry name" value="Winged helix' DNA-binding domain"/>
    <property type="match status" value="1"/>
</dbReference>
<dbReference type="PROSITE" id="PS50949">
    <property type="entry name" value="HTH_GNTR"/>
    <property type="match status" value="1"/>
</dbReference>
<organism evidence="5 6">
    <name type="scientific">Blastococcus deserti</name>
    <dbReference type="NCBI Taxonomy" id="2259033"/>
    <lineage>
        <taxon>Bacteria</taxon>
        <taxon>Bacillati</taxon>
        <taxon>Actinomycetota</taxon>
        <taxon>Actinomycetes</taxon>
        <taxon>Geodermatophilales</taxon>
        <taxon>Geodermatophilaceae</taxon>
        <taxon>Blastococcus</taxon>
    </lineage>
</organism>
<dbReference type="Gene3D" id="1.20.120.530">
    <property type="entry name" value="GntR ligand-binding domain-like"/>
    <property type="match status" value="1"/>
</dbReference>
<feature type="domain" description="HTH gntR-type" evidence="4">
    <location>
        <begin position="14"/>
        <end position="81"/>
    </location>
</feature>
<gene>
    <name evidence="5" type="ORF">ACFSHS_05860</name>
</gene>
<evidence type="ECO:0000256" key="1">
    <source>
        <dbReference type="ARBA" id="ARBA00023015"/>
    </source>
</evidence>
<dbReference type="InterPro" id="IPR011711">
    <property type="entry name" value="GntR_C"/>
</dbReference>
<evidence type="ECO:0000259" key="4">
    <source>
        <dbReference type="PROSITE" id="PS50949"/>
    </source>
</evidence>
<dbReference type="SMART" id="SM00345">
    <property type="entry name" value="HTH_GNTR"/>
    <property type="match status" value="1"/>
</dbReference>
<accession>A0ABW4X714</accession>
<protein>
    <submittedName>
        <fullName evidence="5">GntR family transcriptional regulator</fullName>
    </submittedName>
</protein>
<dbReference type="SMART" id="SM00895">
    <property type="entry name" value="FCD"/>
    <property type="match status" value="1"/>
</dbReference>
<dbReference type="InterPro" id="IPR000524">
    <property type="entry name" value="Tscrpt_reg_HTH_GntR"/>
</dbReference>
<dbReference type="Proteomes" id="UP001597402">
    <property type="component" value="Unassembled WGS sequence"/>
</dbReference>
<dbReference type="PANTHER" id="PTHR43537:SF5">
    <property type="entry name" value="UXU OPERON TRANSCRIPTIONAL REGULATOR"/>
    <property type="match status" value="1"/>
</dbReference>
<dbReference type="EMBL" id="JBHUHP010000004">
    <property type="protein sequence ID" value="MFD2091097.1"/>
    <property type="molecule type" value="Genomic_DNA"/>
</dbReference>
<comment type="caution">
    <text evidence="5">The sequence shown here is derived from an EMBL/GenBank/DDBJ whole genome shotgun (WGS) entry which is preliminary data.</text>
</comment>
<keyword evidence="3" id="KW-0804">Transcription</keyword>
<reference evidence="6" key="1">
    <citation type="journal article" date="2019" name="Int. J. Syst. Evol. Microbiol.">
        <title>The Global Catalogue of Microorganisms (GCM) 10K type strain sequencing project: providing services to taxonomists for standard genome sequencing and annotation.</title>
        <authorList>
            <consortium name="The Broad Institute Genomics Platform"/>
            <consortium name="The Broad Institute Genome Sequencing Center for Infectious Disease"/>
            <person name="Wu L."/>
            <person name="Ma J."/>
        </authorList>
    </citation>
    <scope>NUCLEOTIDE SEQUENCE [LARGE SCALE GENOMIC DNA]</scope>
    <source>
        <strain evidence="6">JCM 3338</strain>
    </source>
</reference>
<evidence type="ECO:0000256" key="2">
    <source>
        <dbReference type="ARBA" id="ARBA00023125"/>
    </source>
</evidence>
<sequence>MSGPGGPSAFALPPTRREAVLRQIRDEIVTGVLPAGTVLKDAEVAARLGVSITPVREAIAQLAAEGLIDIAPNRTRRVTEVTQKNALELIDVMSVLACAGFEWGVPNLTASHLERMRERLEEFVDNLRAGNITAATAAGADFSTIVILASGNRELQTHVDLVVARTLRLLAGSAGADIWELWVSGYRETLELLEAGRPADAVGRYRQIYVDYRARVETMLFHPPTRS</sequence>
<proteinExistence type="predicted"/>
<evidence type="ECO:0000313" key="5">
    <source>
        <dbReference type="EMBL" id="MFD2091097.1"/>
    </source>
</evidence>
<dbReference type="InterPro" id="IPR036388">
    <property type="entry name" value="WH-like_DNA-bd_sf"/>
</dbReference>
<dbReference type="Pfam" id="PF00392">
    <property type="entry name" value="GntR"/>
    <property type="match status" value="1"/>
</dbReference>
<keyword evidence="2" id="KW-0238">DNA-binding</keyword>
<dbReference type="InterPro" id="IPR036390">
    <property type="entry name" value="WH_DNA-bd_sf"/>
</dbReference>